<dbReference type="AlphaFoldDB" id="A0A5J4ZAQ4"/>
<protein>
    <submittedName>
        <fullName evidence="3">Uncharacterized protein</fullName>
    </submittedName>
</protein>
<name>A0A5J4ZAQ4_9ASTE</name>
<reference evidence="3 4" key="1">
    <citation type="submission" date="2019-09" db="EMBL/GenBank/DDBJ databases">
        <title>A chromosome-level genome assembly of the Chinese tupelo Nyssa sinensis.</title>
        <authorList>
            <person name="Yang X."/>
            <person name="Kang M."/>
            <person name="Yang Y."/>
            <person name="Xiong H."/>
            <person name="Wang M."/>
            <person name="Zhang Z."/>
            <person name="Wang Z."/>
            <person name="Wu H."/>
            <person name="Ma T."/>
            <person name="Liu J."/>
            <person name="Xi Z."/>
        </authorList>
    </citation>
    <scope>NUCLEOTIDE SEQUENCE [LARGE SCALE GENOMIC DNA]</scope>
    <source>
        <strain evidence="3">J267</strain>
        <tissue evidence="3">Leaf</tissue>
    </source>
</reference>
<evidence type="ECO:0000256" key="2">
    <source>
        <dbReference type="SAM" id="MobiDB-lite"/>
    </source>
</evidence>
<dbReference type="Proteomes" id="UP000325577">
    <property type="component" value="Linkage Group LG9"/>
</dbReference>
<accession>A0A5J4ZAQ4</accession>
<feature type="coiled-coil region" evidence="1">
    <location>
        <begin position="65"/>
        <end position="96"/>
    </location>
</feature>
<organism evidence="3 4">
    <name type="scientific">Nyssa sinensis</name>
    <dbReference type="NCBI Taxonomy" id="561372"/>
    <lineage>
        <taxon>Eukaryota</taxon>
        <taxon>Viridiplantae</taxon>
        <taxon>Streptophyta</taxon>
        <taxon>Embryophyta</taxon>
        <taxon>Tracheophyta</taxon>
        <taxon>Spermatophyta</taxon>
        <taxon>Magnoliopsida</taxon>
        <taxon>eudicotyledons</taxon>
        <taxon>Gunneridae</taxon>
        <taxon>Pentapetalae</taxon>
        <taxon>asterids</taxon>
        <taxon>Cornales</taxon>
        <taxon>Nyssaceae</taxon>
        <taxon>Nyssa</taxon>
    </lineage>
</organism>
<feature type="compositionally biased region" description="Basic residues" evidence="2">
    <location>
        <begin position="307"/>
        <end position="322"/>
    </location>
</feature>
<dbReference type="EMBL" id="CM018052">
    <property type="protein sequence ID" value="KAA8514812.1"/>
    <property type="molecule type" value="Genomic_DNA"/>
</dbReference>
<evidence type="ECO:0000256" key="1">
    <source>
        <dbReference type="SAM" id="Coils"/>
    </source>
</evidence>
<keyword evidence="4" id="KW-1185">Reference proteome</keyword>
<sequence>MISKPLVISVKVFRLSSTEDLREAKADPLFSILELRLIQDEQRFRLLASSYPAPIVLSPHFSRFMEELNKEGADVVEELDKEEAAAEELLRLWEQDLGSHGSVLDRFPQLLNSPSELRSPGSSFDRLKRFFNSPFYKRGDLRSWVRQLCNQHCVTIVPNDPANPTIDPTVPSLGFNDDTIAPSNPVTDGSGNMHSLFTRHNLGNGGNHAIVSGSDPATDLYNVIANPEIGPLPSDPSLSNPGNMDFLLPVDSLLNPPQYHWIPAIDGLGNIGNVTETPLNFTTGGVAPAVGSPAADNGNSGETSDKRIRRRMKDKLSRERKKASNWGRRLGYRGIMRRGLRERDKGGGWIGPGNNEALSSKKGVEARGLEKGGVAVQLAAESVVAQLEKEGVEAQEVVERPSLGRGKGMCGEKVLDKKGIYEE</sequence>
<keyword evidence="1" id="KW-0175">Coiled coil</keyword>
<evidence type="ECO:0000313" key="3">
    <source>
        <dbReference type="EMBL" id="KAA8514812.1"/>
    </source>
</evidence>
<proteinExistence type="predicted"/>
<evidence type="ECO:0000313" key="4">
    <source>
        <dbReference type="Proteomes" id="UP000325577"/>
    </source>
</evidence>
<gene>
    <name evidence="3" type="ORF">F0562_017991</name>
</gene>
<feature type="region of interest" description="Disordered" evidence="2">
    <location>
        <begin position="288"/>
        <end position="322"/>
    </location>
</feature>